<accession>A0A9P3EVC7</accession>
<keyword evidence="1" id="KW-0479">Metal-binding</keyword>
<evidence type="ECO:0000256" key="2">
    <source>
        <dbReference type="ARBA" id="ARBA00022771"/>
    </source>
</evidence>
<dbReference type="EMBL" id="BHVY01000004">
    <property type="protein sequence ID" value="GIJ87442.1"/>
    <property type="molecule type" value="Genomic_DNA"/>
</dbReference>
<evidence type="ECO:0000313" key="7">
    <source>
        <dbReference type="EMBL" id="GIJ87442.1"/>
    </source>
</evidence>
<evidence type="ECO:0000256" key="5">
    <source>
        <dbReference type="SAM" id="MobiDB-lite"/>
    </source>
</evidence>
<protein>
    <recommendedName>
        <fullName evidence="6">GRF-type domain-containing protein</fullName>
    </recommendedName>
</protein>
<dbReference type="AlphaFoldDB" id="A0A9P3EVC7"/>
<dbReference type="Proteomes" id="UP001043456">
    <property type="component" value="Unassembled WGS sequence"/>
</dbReference>
<proteinExistence type="predicted"/>
<dbReference type="OrthoDB" id="430051at2759"/>
<dbReference type="PROSITE" id="PS51999">
    <property type="entry name" value="ZF_GRF"/>
    <property type="match status" value="1"/>
</dbReference>
<sequence>MISPHKRAAGGLSPRTAVPLRGLFLDGVWRCNCPERPPAIRLQTKNHGVNHGRWFYTCQKPQHKRCNFFLWQSDAEAREKLAVLSSSRTEPRSANTTPTKPSVQGSGLLTPQTDTKVQDVRRMSVNRTPTPSKSGKARMMTEDTDEFSWDDSSEAEQLTELLERPRQPDFGQDGPRKAPRTETSTSPGKRKLSEMENVENEGGESTSALTPTSISSPRMQTRLPPASAELSMTPTPGRYRNALSTDARDDSSELGLEALKILESHKVVVPKQAQDELLALLNKQDLKTKGIIRGRDISRIALKKKDETIMKLNERIASLETQREMDRAVIDGLRGR</sequence>
<dbReference type="Pfam" id="PF06839">
    <property type="entry name" value="Zn_ribbon_GRF"/>
    <property type="match status" value="1"/>
</dbReference>
<evidence type="ECO:0000256" key="3">
    <source>
        <dbReference type="ARBA" id="ARBA00022833"/>
    </source>
</evidence>
<keyword evidence="3" id="KW-0862">Zinc</keyword>
<dbReference type="InterPro" id="IPR010666">
    <property type="entry name" value="Znf_GRF"/>
</dbReference>
<dbReference type="GO" id="GO:0008270">
    <property type="term" value="F:zinc ion binding"/>
    <property type="evidence" value="ECO:0007669"/>
    <property type="project" value="UniProtKB-KW"/>
</dbReference>
<gene>
    <name evidence="7" type="ORF">Asppvi_006348</name>
</gene>
<organism evidence="7 8">
    <name type="scientific">Aspergillus pseudoviridinutans</name>
    <dbReference type="NCBI Taxonomy" id="1517512"/>
    <lineage>
        <taxon>Eukaryota</taxon>
        <taxon>Fungi</taxon>
        <taxon>Dikarya</taxon>
        <taxon>Ascomycota</taxon>
        <taxon>Pezizomycotina</taxon>
        <taxon>Eurotiomycetes</taxon>
        <taxon>Eurotiomycetidae</taxon>
        <taxon>Eurotiales</taxon>
        <taxon>Aspergillaceae</taxon>
        <taxon>Aspergillus</taxon>
        <taxon>Aspergillus subgen. Fumigati</taxon>
    </lineage>
</organism>
<feature type="region of interest" description="Disordered" evidence="5">
    <location>
        <begin position="84"/>
        <end position="237"/>
    </location>
</feature>
<name>A0A9P3EVC7_9EURO</name>
<reference evidence="7 8" key="1">
    <citation type="submission" date="2018-10" db="EMBL/GenBank/DDBJ databases">
        <title>Pan-genome distribution and transcriptional activeness of fungal secondary metabolism genes in Aspergillus section Fumigati.</title>
        <authorList>
            <person name="Takahashi H."/>
            <person name="Umemura M."/>
            <person name="Ninomiya A."/>
            <person name="Kusuya Y."/>
            <person name="Urayama S."/>
            <person name="Shimizu M."/>
            <person name="Watanabe A."/>
            <person name="Kamei K."/>
            <person name="Yaguchi T."/>
            <person name="Hagiwara D."/>
        </authorList>
    </citation>
    <scope>NUCLEOTIDE SEQUENCE [LARGE SCALE GENOMIC DNA]</scope>
    <source>
        <strain evidence="7 8">IFM 55266</strain>
    </source>
</reference>
<feature type="compositionally biased region" description="Acidic residues" evidence="5">
    <location>
        <begin position="142"/>
        <end position="154"/>
    </location>
</feature>
<feature type="domain" description="GRF-type" evidence="6">
    <location>
        <begin position="31"/>
        <end position="75"/>
    </location>
</feature>
<comment type="caution">
    <text evidence="7">The sequence shown here is derived from an EMBL/GenBank/DDBJ whole genome shotgun (WGS) entry which is preliminary data.</text>
</comment>
<evidence type="ECO:0000256" key="1">
    <source>
        <dbReference type="ARBA" id="ARBA00022723"/>
    </source>
</evidence>
<feature type="compositionally biased region" description="Polar residues" evidence="5">
    <location>
        <begin position="84"/>
        <end position="115"/>
    </location>
</feature>
<dbReference type="RefSeq" id="XP_043158188.1">
    <property type="nucleotide sequence ID" value="XM_043302253.1"/>
</dbReference>
<evidence type="ECO:0000313" key="8">
    <source>
        <dbReference type="Proteomes" id="UP001043456"/>
    </source>
</evidence>
<keyword evidence="2 4" id="KW-0863">Zinc-finger</keyword>
<evidence type="ECO:0000259" key="6">
    <source>
        <dbReference type="PROSITE" id="PS51999"/>
    </source>
</evidence>
<keyword evidence="8" id="KW-1185">Reference proteome</keyword>
<feature type="compositionally biased region" description="Polar residues" evidence="5">
    <location>
        <begin position="203"/>
        <end position="219"/>
    </location>
</feature>
<evidence type="ECO:0000256" key="4">
    <source>
        <dbReference type="PROSITE-ProRule" id="PRU01343"/>
    </source>
</evidence>
<dbReference type="GeneID" id="67004959"/>